<dbReference type="GO" id="GO:0051087">
    <property type="term" value="F:protein-folding chaperone binding"/>
    <property type="evidence" value="ECO:0007669"/>
    <property type="project" value="InterPro"/>
</dbReference>
<dbReference type="Pfam" id="PF07743">
    <property type="entry name" value="HSCB_C"/>
    <property type="match status" value="1"/>
</dbReference>
<dbReference type="InterPro" id="IPR036869">
    <property type="entry name" value="J_dom_sf"/>
</dbReference>
<evidence type="ECO:0000313" key="6">
    <source>
        <dbReference type="EMBL" id="KGF27065.1"/>
    </source>
</evidence>
<evidence type="ECO:0000259" key="5">
    <source>
        <dbReference type="PROSITE" id="PS50076"/>
    </source>
</evidence>
<dbReference type="NCBIfam" id="TIGR00714">
    <property type="entry name" value="hscB"/>
    <property type="match status" value="1"/>
</dbReference>
<dbReference type="InterPro" id="IPR001623">
    <property type="entry name" value="DnaJ_domain"/>
</dbReference>
<name>A0A095YXA4_9BURK</name>
<comment type="similarity">
    <text evidence="1 4">Belongs to the HscB family.</text>
</comment>
<gene>
    <name evidence="4 6" type="primary">hscB</name>
    <name evidence="6" type="ORF">HMPREF2130_10220</name>
</gene>
<protein>
    <recommendedName>
        <fullName evidence="4">Co-chaperone protein HscB homolog</fullName>
    </recommendedName>
</protein>
<comment type="function">
    <text evidence="3 4">Co-chaperone involved in the maturation of iron-sulfur cluster-containing proteins. Seems to help targeting proteins to be folded toward HscA.</text>
</comment>
<dbReference type="PROSITE" id="PS50076">
    <property type="entry name" value="DNAJ_2"/>
    <property type="match status" value="1"/>
</dbReference>
<dbReference type="GO" id="GO:0044571">
    <property type="term" value="P:[2Fe-2S] cluster assembly"/>
    <property type="evidence" value="ECO:0007669"/>
    <property type="project" value="InterPro"/>
</dbReference>
<evidence type="ECO:0000256" key="1">
    <source>
        <dbReference type="ARBA" id="ARBA00010476"/>
    </source>
</evidence>
<dbReference type="Proteomes" id="UP000029629">
    <property type="component" value="Unassembled WGS sequence"/>
</dbReference>
<dbReference type="Gene3D" id="1.10.287.110">
    <property type="entry name" value="DnaJ domain"/>
    <property type="match status" value="1"/>
</dbReference>
<comment type="caution">
    <text evidence="6">The sequence shown here is derived from an EMBL/GenBank/DDBJ whole genome shotgun (WGS) entry which is preliminary data.</text>
</comment>
<dbReference type="PANTHER" id="PTHR14021:SF15">
    <property type="entry name" value="IRON-SULFUR CLUSTER CO-CHAPERONE PROTEIN HSCB"/>
    <property type="match status" value="1"/>
</dbReference>
<evidence type="ECO:0000256" key="2">
    <source>
        <dbReference type="ARBA" id="ARBA00023186"/>
    </source>
</evidence>
<dbReference type="Pfam" id="PF00226">
    <property type="entry name" value="DnaJ"/>
    <property type="match status" value="1"/>
</dbReference>
<dbReference type="AlphaFoldDB" id="A0A095YXA4"/>
<dbReference type="Gene3D" id="1.20.1280.20">
    <property type="entry name" value="HscB, C-terminal domain"/>
    <property type="match status" value="1"/>
</dbReference>
<dbReference type="GO" id="GO:0051259">
    <property type="term" value="P:protein complex oligomerization"/>
    <property type="evidence" value="ECO:0007669"/>
    <property type="project" value="InterPro"/>
</dbReference>
<evidence type="ECO:0000313" key="7">
    <source>
        <dbReference type="Proteomes" id="UP000029629"/>
    </source>
</evidence>
<dbReference type="SMART" id="SM00271">
    <property type="entry name" value="DnaJ"/>
    <property type="match status" value="1"/>
</dbReference>
<dbReference type="GO" id="GO:0001671">
    <property type="term" value="F:ATPase activator activity"/>
    <property type="evidence" value="ECO:0007669"/>
    <property type="project" value="InterPro"/>
</dbReference>
<dbReference type="OrthoDB" id="287587at2"/>
<reference evidence="6 7" key="1">
    <citation type="submission" date="2014-07" db="EMBL/GenBank/DDBJ databases">
        <authorList>
            <person name="McCorrison J."/>
            <person name="Sanka R."/>
            <person name="Torralba M."/>
            <person name="Gillis M."/>
            <person name="Haft D.H."/>
            <person name="Methe B."/>
            <person name="Sutton G."/>
            <person name="Nelson K.E."/>
        </authorList>
    </citation>
    <scope>NUCLEOTIDE SEQUENCE [LARGE SCALE GENOMIC DNA]</scope>
    <source>
        <strain evidence="6 7">DNF00040</strain>
    </source>
</reference>
<dbReference type="InterPro" id="IPR009073">
    <property type="entry name" value="HscB_oligo_C"/>
</dbReference>
<dbReference type="GO" id="GO:1990230">
    <property type="term" value="C:iron-sulfur cluster transfer complex"/>
    <property type="evidence" value="ECO:0007669"/>
    <property type="project" value="TreeGrafter"/>
</dbReference>
<dbReference type="SUPFAM" id="SSF47144">
    <property type="entry name" value="HSC20 (HSCB), C-terminal oligomerisation domain"/>
    <property type="match status" value="1"/>
</dbReference>
<keyword evidence="2 4" id="KW-0143">Chaperone</keyword>
<dbReference type="GO" id="GO:0006457">
    <property type="term" value="P:protein folding"/>
    <property type="evidence" value="ECO:0007669"/>
    <property type="project" value="UniProtKB-UniRule"/>
</dbReference>
<proteinExistence type="inferred from homology"/>
<evidence type="ECO:0000256" key="4">
    <source>
        <dbReference type="HAMAP-Rule" id="MF_00682"/>
    </source>
</evidence>
<dbReference type="InterPro" id="IPR036386">
    <property type="entry name" value="HscB_C_sf"/>
</dbReference>
<dbReference type="HAMAP" id="MF_00682">
    <property type="entry name" value="HscB"/>
    <property type="match status" value="1"/>
</dbReference>
<comment type="subunit">
    <text evidence="4">Interacts with HscA and stimulates its ATPase activity.</text>
</comment>
<evidence type="ECO:0000256" key="3">
    <source>
        <dbReference type="ARBA" id="ARBA00025596"/>
    </source>
</evidence>
<dbReference type="NCBIfam" id="NF002935">
    <property type="entry name" value="PRK03578.1"/>
    <property type="match status" value="1"/>
</dbReference>
<organism evidence="6 7">
    <name type="scientific">Oligella urethralis DNF00040</name>
    <dbReference type="NCBI Taxonomy" id="1401065"/>
    <lineage>
        <taxon>Bacteria</taxon>
        <taxon>Pseudomonadati</taxon>
        <taxon>Pseudomonadota</taxon>
        <taxon>Betaproteobacteria</taxon>
        <taxon>Burkholderiales</taxon>
        <taxon>Alcaligenaceae</taxon>
        <taxon>Oligella</taxon>
    </lineage>
</organism>
<dbReference type="eggNOG" id="COG1076">
    <property type="taxonomic scope" value="Bacteria"/>
</dbReference>
<feature type="domain" description="J" evidence="5">
    <location>
        <begin position="4"/>
        <end position="76"/>
    </location>
</feature>
<sequence length="167" mass="19202">MNQDYFELFELPAQFDIDQAELERLWRAKSAQVHPDRFATASDAEKRVAMQWASLINEAYQVLKSPLQRAIYLCEQHGVDIAAESNTAMAPEFLFKQMEWREELAASADDGAALTQLMGQVETEEQALNQAVADLIDQQKDWPAAAEKLRQWLFIDKFRREIKAQLP</sequence>
<keyword evidence="7" id="KW-1185">Reference proteome</keyword>
<accession>A0A095YXA4</accession>
<dbReference type="InterPro" id="IPR004640">
    <property type="entry name" value="HscB"/>
</dbReference>
<dbReference type="RefSeq" id="WP_036560636.1">
    <property type="nucleotide sequence ID" value="NZ_JRNI01000068.1"/>
</dbReference>
<dbReference type="EMBL" id="JRNI01000068">
    <property type="protein sequence ID" value="KGF27065.1"/>
    <property type="molecule type" value="Genomic_DNA"/>
</dbReference>
<dbReference type="CDD" id="cd06257">
    <property type="entry name" value="DnaJ"/>
    <property type="match status" value="1"/>
</dbReference>
<dbReference type="PANTHER" id="PTHR14021">
    <property type="entry name" value="IRON-SULFUR CLUSTER CO-CHAPERONE PROTEIN HSCB"/>
    <property type="match status" value="1"/>
</dbReference>
<dbReference type="SUPFAM" id="SSF46565">
    <property type="entry name" value="Chaperone J-domain"/>
    <property type="match status" value="1"/>
</dbReference>